<keyword evidence="3 8" id="KW-0812">Transmembrane</keyword>
<feature type="transmembrane region" description="Helical" evidence="8">
    <location>
        <begin position="233"/>
        <end position="251"/>
    </location>
</feature>
<keyword evidence="7 8" id="KW-0472">Membrane</keyword>
<protein>
    <recommendedName>
        <fullName evidence="8">ADP,ATP carrier protein</fullName>
    </recommendedName>
</protein>
<comment type="caution">
    <text evidence="9">The sequence shown here is derived from an EMBL/GenBank/DDBJ whole genome shotgun (WGS) entry which is preliminary data.</text>
</comment>
<feature type="transmembrane region" description="Helical" evidence="8">
    <location>
        <begin position="107"/>
        <end position="131"/>
    </location>
</feature>
<feature type="transmembrane region" description="Helical" evidence="8">
    <location>
        <begin position="364"/>
        <end position="381"/>
    </location>
</feature>
<dbReference type="GO" id="GO:0005524">
    <property type="term" value="F:ATP binding"/>
    <property type="evidence" value="ECO:0007669"/>
    <property type="project" value="UniProtKB-KW"/>
</dbReference>
<feature type="transmembrane region" description="Helical" evidence="8">
    <location>
        <begin position="18"/>
        <end position="35"/>
    </location>
</feature>
<feature type="transmembrane region" description="Helical" evidence="8">
    <location>
        <begin position="463"/>
        <end position="484"/>
    </location>
</feature>
<evidence type="ECO:0000313" key="10">
    <source>
        <dbReference type="Proteomes" id="UP000231019"/>
    </source>
</evidence>
<reference evidence="9 10" key="1">
    <citation type="submission" date="2017-09" db="EMBL/GenBank/DDBJ databases">
        <title>Depth-based differentiation of microbial function through sediment-hosted aquifers and enrichment of novel symbionts in the deep terrestrial subsurface.</title>
        <authorList>
            <person name="Probst A.J."/>
            <person name="Ladd B."/>
            <person name="Jarett J.K."/>
            <person name="Geller-Mcgrath D.E."/>
            <person name="Sieber C.M."/>
            <person name="Emerson J.B."/>
            <person name="Anantharaman K."/>
            <person name="Thomas B.C."/>
            <person name="Malmstrom R."/>
            <person name="Stieglmeier M."/>
            <person name="Klingl A."/>
            <person name="Woyke T."/>
            <person name="Ryan C.M."/>
            <person name="Banfield J.F."/>
        </authorList>
    </citation>
    <scope>NUCLEOTIDE SEQUENCE [LARGE SCALE GENOMIC DNA]</scope>
    <source>
        <strain evidence="9">CG17_big_fil_post_rev_8_21_14_2_50_48_46</strain>
    </source>
</reference>
<evidence type="ECO:0000313" key="9">
    <source>
        <dbReference type="EMBL" id="PIW15350.1"/>
    </source>
</evidence>
<name>A0A2M7G1Y9_9BACT</name>
<evidence type="ECO:0000256" key="5">
    <source>
        <dbReference type="ARBA" id="ARBA00022840"/>
    </source>
</evidence>
<dbReference type="AlphaFoldDB" id="A0A2M7G1Y9"/>
<dbReference type="CDD" id="cd06174">
    <property type="entry name" value="MFS"/>
    <property type="match status" value="1"/>
</dbReference>
<evidence type="ECO:0000256" key="6">
    <source>
        <dbReference type="ARBA" id="ARBA00022989"/>
    </source>
</evidence>
<dbReference type="GO" id="GO:0016020">
    <property type="term" value="C:membrane"/>
    <property type="evidence" value="ECO:0007669"/>
    <property type="project" value="UniProtKB-SubCell"/>
</dbReference>
<dbReference type="Proteomes" id="UP000231019">
    <property type="component" value="Unassembled WGS sequence"/>
</dbReference>
<dbReference type="Gene3D" id="1.20.1250.20">
    <property type="entry name" value="MFS general substrate transporter like domains"/>
    <property type="match status" value="1"/>
</dbReference>
<evidence type="ECO:0000256" key="2">
    <source>
        <dbReference type="ARBA" id="ARBA00022448"/>
    </source>
</evidence>
<organism evidence="9 10">
    <name type="scientific">bacterium (Candidatus Blackallbacteria) CG17_big_fil_post_rev_8_21_14_2_50_48_46</name>
    <dbReference type="NCBI Taxonomy" id="2014261"/>
    <lineage>
        <taxon>Bacteria</taxon>
        <taxon>Candidatus Blackallbacteria</taxon>
    </lineage>
</organism>
<dbReference type="InterPro" id="IPR036259">
    <property type="entry name" value="MFS_trans_sf"/>
</dbReference>
<comment type="similarity">
    <text evidence="8">Belongs to the ADP/ATP translocase tlc family.</text>
</comment>
<keyword evidence="6 8" id="KW-1133">Transmembrane helix</keyword>
<evidence type="ECO:0000256" key="7">
    <source>
        <dbReference type="ARBA" id="ARBA00023136"/>
    </source>
</evidence>
<dbReference type="EMBL" id="PFFQ01000053">
    <property type="protein sequence ID" value="PIW15350.1"/>
    <property type="molecule type" value="Genomic_DNA"/>
</dbReference>
<dbReference type="SUPFAM" id="SSF103473">
    <property type="entry name" value="MFS general substrate transporter"/>
    <property type="match status" value="1"/>
</dbReference>
<feature type="transmembrane region" description="Helical" evidence="8">
    <location>
        <begin position="51"/>
        <end position="70"/>
    </location>
</feature>
<keyword evidence="5 8" id="KW-0067">ATP-binding</keyword>
<evidence type="ECO:0000256" key="1">
    <source>
        <dbReference type="ARBA" id="ARBA00004141"/>
    </source>
</evidence>
<comment type="subcellular location">
    <subcellularLocation>
        <location evidence="1 8">Membrane</location>
        <topology evidence="1 8">Multi-pass membrane protein</topology>
    </subcellularLocation>
</comment>
<evidence type="ECO:0000256" key="3">
    <source>
        <dbReference type="ARBA" id="ARBA00022692"/>
    </source>
</evidence>
<keyword evidence="2 8" id="KW-0813">Transport</keyword>
<feature type="transmembrane region" description="Helical" evidence="8">
    <location>
        <begin position="143"/>
        <end position="167"/>
    </location>
</feature>
<dbReference type="PANTHER" id="PTHR43596">
    <property type="entry name" value="ADP,ATP CARRIER PROTEIN"/>
    <property type="match status" value="1"/>
</dbReference>
<dbReference type="InterPro" id="IPR004667">
    <property type="entry name" value="ADP_ATP_car_bac_type"/>
</dbReference>
<accession>A0A2M7G1Y9</accession>
<evidence type="ECO:0000256" key="8">
    <source>
        <dbReference type="RuleBase" id="RU363121"/>
    </source>
</evidence>
<feature type="transmembrane region" description="Helical" evidence="8">
    <location>
        <begin position="173"/>
        <end position="193"/>
    </location>
</feature>
<gene>
    <name evidence="9" type="ORF">COW36_18210</name>
</gene>
<sequence length="497" mass="56278">MRILEWLTGARRGEIAQTLYSFLALFFLLLSYYLVKPLRNSQFLSSFDPNILPLFYLITPIISLIVTKIFNHFCDRIPKYRLMVLTYFLLMACKLVFLVYLPLGGKVAMVIFYFWASVYFLLAVALLWSCINTIFSPDQGERSFGFVALGGTIGNIFGAVVSSWIARSPFKDQALLVASLAMGAALGLILLAIKTREAKQDAVEHAPAQDQELSHRVSSRGWADLGELWINRYIRGIAVMVFALALFNTVVDFQSQKMIDTTYSESNYARHFAWLQKPPAEGQAFLQNLRQMPVSEQRPAMHKFMSKTPADAPRFEKAWKAYTDQKETDMRDFFSRTYTYQGILGAFLLLVISRLLFRHVGLRFSTLILPVFSLLVGLALFFPLEIMVLQVLMVVGGSLNYSLNNATKELLYTVTSEDARFKLKPLIEGPVMRFGDVSASLIKLVLGFVLVNLLKSPTHYADWLSLVLALGVVAFWMVTISYTGGHYDQLKRKKSSE</sequence>
<dbReference type="PANTHER" id="PTHR43596:SF1">
    <property type="entry name" value="ADP,ATP CARRIER PROTEIN"/>
    <property type="match status" value="1"/>
</dbReference>
<keyword evidence="4 8" id="KW-0547">Nucleotide-binding</keyword>
<dbReference type="Pfam" id="PF03219">
    <property type="entry name" value="TLC"/>
    <property type="match status" value="1"/>
</dbReference>
<feature type="transmembrane region" description="Helical" evidence="8">
    <location>
        <begin position="82"/>
        <end position="101"/>
    </location>
</feature>
<proteinExistence type="inferred from homology"/>
<feature type="transmembrane region" description="Helical" evidence="8">
    <location>
        <begin position="338"/>
        <end position="357"/>
    </location>
</feature>
<dbReference type="GO" id="GO:0005471">
    <property type="term" value="F:ATP:ADP antiporter activity"/>
    <property type="evidence" value="ECO:0007669"/>
    <property type="project" value="InterPro"/>
</dbReference>
<evidence type="ECO:0000256" key="4">
    <source>
        <dbReference type="ARBA" id="ARBA00022741"/>
    </source>
</evidence>